<evidence type="ECO:0000256" key="3">
    <source>
        <dbReference type="ARBA" id="ARBA00023163"/>
    </source>
</evidence>
<dbReference type="PANTHER" id="PTHR13408:SF0">
    <property type="entry name" value="DNA-DIRECTED RNA POLYMERASE III SUBUNIT RPC4"/>
    <property type="match status" value="1"/>
</dbReference>
<reference evidence="6 7" key="1">
    <citation type="journal article" date="2015" name="Nat. Commun.">
        <title>Lucilia cuprina genome unlocks parasitic fly biology to underpin future interventions.</title>
        <authorList>
            <person name="Anstead C.A."/>
            <person name="Korhonen P.K."/>
            <person name="Young N.D."/>
            <person name="Hall R.S."/>
            <person name="Jex A.R."/>
            <person name="Murali S.C."/>
            <person name="Hughes D.S."/>
            <person name="Lee S.F."/>
            <person name="Perry T."/>
            <person name="Stroehlein A.J."/>
            <person name="Ansell B.R."/>
            <person name="Breugelmans B."/>
            <person name="Hofmann A."/>
            <person name="Qu J."/>
            <person name="Dugan S."/>
            <person name="Lee S.L."/>
            <person name="Chao H."/>
            <person name="Dinh H."/>
            <person name="Han Y."/>
            <person name="Doddapaneni H.V."/>
            <person name="Worley K.C."/>
            <person name="Muzny D.M."/>
            <person name="Ioannidis P."/>
            <person name="Waterhouse R.M."/>
            <person name="Zdobnov E.M."/>
            <person name="James P.J."/>
            <person name="Bagnall N.H."/>
            <person name="Kotze A.C."/>
            <person name="Gibbs R.A."/>
            <person name="Richards S."/>
            <person name="Batterham P."/>
            <person name="Gasser R.B."/>
        </authorList>
    </citation>
    <scope>NUCLEOTIDE SEQUENCE [LARGE SCALE GENOMIC DNA]</scope>
    <source>
        <strain evidence="6 7">LS</strain>
        <tissue evidence="6">Full body</tissue>
    </source>
</reference>
<dbReference type="GO" id="GO:0003677">
    <property type="term" value="F:DNA binding"/>
    <property type="evidence" value="ECO:0007669"/>
    <property type="project" value="InterPro"/>
</dbReference>
<comment type="subcellular location">
    <subcellularLocation>
        <location evidence="1">Nucleus</location>
    </subcellularLocation>
</comment>
<comment type="caution">
    <text evidence="6">The sequence shown here is derived from an EMBL/GenBank/DDBJ whole genome shotgun (WGS) entry which is preliminary data.</text>
</comment>
<evidence type="ECO:0000313" key="6">
    <source>
        <dbReference type="EMBL" id="KNC28521.1"/>
    </source>
</evidence>
<feature type="region of interest" description="Disordered" evidence="5">
    <location>
        <begin position="86"/>
        <end position="127"/>
    </location>
</feature>
<feature type="compositionally biased region" description="Low complexity" evidence="5">
    <location>
        <begin position="1"/>
        <end position="31"/>
    </location>
</feature>
<feature type="compositionally biased region" description="Polar residues" evidence="5">
    <location>
        <begin position="38"/>
        <end position="52"/>
    </location>
</feature>
<dbReference type="OrthoDB" id="5836119at2759"/>
<keyword evidence="7" id="KW-1185">Reference proteome</keyword>
<evidence type="ECO:0008006" key="8">
    <source>
        <dbReference type="Google" id="ProtNLM"/>
    </source>
</evidence>
<feature type="region of interest" description="Disordered" evidence="5">
    <location>
        <begin position="292"/>
        <end position="328"/>
    </location>
</feature>
<evidence type="ECO:0000256" key="5">
    <source>
        <dbReference type="SAM" id="MobiDB-lite"/>
    </source>
</evidence>
<accession>A0A0L0C8C4</accession>
<protein>
    <recommendedName>
        <fullName evidence="8">DNA-directed RNA polymerase III subunit RPC4</fullName>
    </recommendedName>
</protein>
<dbReference type="GO" id="GO:0042797">
    <property type="term" value="P:tRNA transcription by RNA polymerase III"/>
    <property type="evidence" value="ECO:0007669"/>
    <property type="project" value="TreeGrafter"/>
</dbReference>
<dbReference type="Pfam" id="PF05132">
    <property type="entry name" value="RNA_pol_Rpc4"/>
    <property type="match status" value="1"/>
</dbReference>
<sequence length="422" mass="45571">MSSNNANNMPASTVKPTSTAAVNAAETNATTKIKRESSSTTLMSNGTAKLSSLTPARDLTLGGRGGGVAGANKKVFLPNLNVVRNKNTNVKTSKDTTLRGRGRGRGAERGARGGSRGGRGGSSSLIQTTGVFSEGAGAVNIRQASRSSGYSRDDEATPSAMRKPTLLKSEKKLDIKAVLAKDVDILKALDDVEDDDDIEQKTDLDRIPVQLNEAKWKYVKSEVKLESVEAPALTNDSKEDAVAIASQMQAMHVAQQLEQQNKPLPRYPQTLNELLDNSQSQIFLMQLPDTLPCVEEDSDSPETTEKPSTSTDASKPANPSERKKKPVKANVLKKMEEGQVGRLIRYKSGKAKLVLGETYFDLDMGMETGFLQASFSDLMSISCNRDERSGNMINLGPIQAKITATPDWEQLLKQPLSGDQQL</sequence>
<gene>
    <name evidence="6" type="ORF">FF38_05711</name>
</gene>
<evidence type="ECO:0000313" key="7">
    <source>
        <dbReference type="Proteomes" id="UP000037069"/>
    </source>
</evidence>
<evidence type="ECO:0000256" key="1">
    <source>
        <dbReference type="ARBA" id="ARBA00004123"/>
    </source>
</evidence>
<feature type="region of interest" description="Disordered" evidence="5">
    <location>
        <begin position="1"/>
        <end position="52"/>
    </location>
</feature>
<dbReference type="OMA" id="GTWDKTV"/>
<keyword evidence="2" id="KW-0240">DNA-directed RNA polymerase</keyword>
<organism evidence="6 7">
    <name type="scientific">Lucilia cuprina</name>
    <name type="common">Green bottle fly</name>
    <name type="synonym">Australian sheep blowfly</name>
    <dbReference type="NCBI Taxonomy" id="7375"/>
    <lineage>
        <taxon>Eukaryota</taxon>
        <taxon>Metazoa</taxon>
        <taxon>Ecdysozoa</taxon>
        <taxon>Arthropoda</taxon>
        <taxon>Hexapoda</taxon>
        <taxon>Insecta</taxon>
        <taxon>Pterygota</taxon>
        <taxon>Neoptera</taxon>
        <taxon>Endopterygota</taxon>
        <taxon>Diptera</taxon>
        <taxon>Brachycera</taxon>
        <taxon>Muscomorpha</taxon>
        <taxon>Oestroidea</taxon>
        <taxon>Calliphoridae</taxon>
        <taxon>Luciliinae</taxon>
        <taxon>Lucilia</taxon>
    </lineage>
</organism>
<keyword evidence="3" id="KW-0804">Transcription</keyword>
<dbReference type="InterPro" id="IPR007811">
    <property type="entry name" value="RPC4"/>
</dbReference>
<proteinExistence type="predicted"/>
<dbReference type="PANTHER" id="PTHR13408">
    <property type="entry name" value="DNA-DIRECTED RNA POLYMERASE III"/>
    <property type="match status" value="1"/>
</dbReference>
<dbReference type="AlphaFoldDB" id="A0A0L0C8C4"/>
<dbReference type="EMBL" id="JRES01000760">
    <property type="protein sequence ID" value="KNC28521.1"/>
    <property type="molecule type" value="Genomic_DNA"/>
</dbReference>
<name>A0A0L0C8C4_LUCCU</name>
<evidence type="ECO:0000256" key="2">
    <source>
        <dbReference type="ARBA" id="ARBA00022478"/>
    </source>
</evidence>
<dbReference type="STRING" id="7375.A0A0L0C8C4"/>
<dbReference type="Proteomes" id="UP000037069">
    <property type="component" value="Unassembled WGS sequence"/>
</dbReference>
<keyword evidence="4" id="KW-0539">Nucleus</keyword>
<evidence type="ECO:0000256" key="4">
    <source>
        <dbReference type="ARBA" id="ARBA00023242"/>
    </source>
</evidence>
<feature type="region of interest" description="Disordered" evidence="5">
    <location>
        <begin position="143"/>
        <end position="163"/>
    </location>
</feature>
<dbReference type="GO" id="GO:0005666">
    <property type="term" value="C:RNA polymerase III complex"/>
    <property type="evidence" value="ECO:0007669"/>
    <property type="project" value="InterPro"/>
</dbReference>
<feature type="compositionally biased region" description="Gly residues" evidence="5">
    <location>
        <begin position="112"/>
        <end position="121"/>
    </location>
</feature>